<dbReference type="EMBL" id="JAHSTU010000005">
    <property type="protein sequence ID" value="MBV4522104.1"/>
    <property type="molecule type" value="Genomic_DNA"/>
</dbReference>
<keyword evidence="8" id="KW-0560">Oxidoreductase</keyword>
<evidence type="ECO:0000313" key="9">
    <source>
        <dbReference type="Proteomes" id="UP001049200"/>
    </source>
</evidence>
<keyword evidence="9" id="KW-1185">Reference proteome</keyword>
<sequence>MYPLIVPPNLTLQAATSSPATQRFMLIGFAVLIPVTLIYNTYGFKVFSGKVHPVEQPSHQRP</sequence>
<evidence type="ECO:0000256" key="6">
    <source>
        <dbReference type="ARBA" id="ARBA00023136"/>
    </source>
</evidence>
<gene>
    <name evidence="8" type="ORF">KVG88_18750</name>
</gene>
<comment type="similarity">
    <text evidence="2">Belongs to the cytochrome ubiquinol oxidase subunit 2 family.</text>
</comment>
<dbReference type="Pfam" id="PF02322">
    <property type="entry name" value="Cyt_bd_oxida_II"/>
    <property type="match status" value="1"/>
</dbReference>
<evidence type="ECO:0000256" key="7">
    <source>
        <dbReference type="SAM" id="Phobius"/>
    </source>
</evidence>
<name>A0ABS6QTB6_9PSED</name>
<keyword evidence="4 7" id="KW-0812">Transmembrane</keyword>
<evidence type="ECO:0000256" key="3">
    <source>
        <dbReference type="ARBA" id="ARBA00022475"/>
    </source>
</evidence>
<evidence type="ECO:0000256" key="1">
    <source>
        <dbReference type="ARBA" id="ARBA00004651"/>
    </source>
</evidence>
<keyword evidence="3" id="KW-1003">Cell membrane</keyword>
<dbReference type="GO" id="GO:0016491">
    <property type="term" value="F:oxidoreductase activity"/>
    <property type="evidence" value="ECO:0007669"/>
    <property type="project" value="UniProtKB-KW"/>
</dbReference>
<keyword evidence="6 7" id="KW-0472">Membrane</keyword>
<comment type="caution">
    <text evidence="8">The sequence shown here is derived from an EMBL/GenBank/DDBJ whole genome shotgun (WGS) entry which is preliminary data.</text>
</comment>
<keyword evidence="5 7" id="KW-1133">Transmembrane helix</keyword>
<evidence type="ECO:0000256" key="4">
    <source>
        <dbReference type="ARBA" id="ARBA00022692"/>
    </source>
</evidence>
<evidence type="ECO:0000256" key="2">
    <source>
        <dbReference type="ARBA" id="ARBA00007543"/>
    </source>
</evidence>
<dbReference type="InterPro" id="IPR003317">
    <property type="entry name" value="Cyt-d_oxidase_su2"/>
</dbReference>
<dbReference type="EC" id="1.10.3.-" evidence="8"/>
<feature type="transmembrane region" description="Helical" evidence="7">
    <location>
        <begin position="20"/>
        <end position="42"/>
    </location>
</feature>
<accession>A0ABS6QTB6</accession>
<comment type="subcellular location">
    <subcellularLocation>
        <location evidence="1">Cell membrane</location>
        <topology evidence="1">Multi-pass membrane protein</topology>
    </subcellularLocation>
</comment>
<proteinExistence type="inferred from homology"/>
<protein>
    <submittedName>
        <fullName evidence="8">Cytochrome d ubiquinol oxidase subunit II</fullName>
        <ecNumber evidence="8">1.10.3.-</ecNumber>
    </submittedName>
</protein>
<evidence type="ECO:0000313" key="8">
    <source>
        <dbReference type="EMBL" id="MBV4522104.1"/>
    </source>
</evidence>
<organism evidence="8 9">
    <name type="scientific">Pseudomonas azerbaijanoccidentalis</name>
    <dbReference type="NCBI Taxonomy" id="2842347"/>
    <lineage>
        <taxon>Bacteria</taxon>
        <taxon>Pseudomonadati</taxon>
        <taxon>Pseudomonadota</taxon>
        <taxon>Gammaproteobacteria</taxon>
        <taxon>Pseudomonadales</taxon>
        <taxon>Pseudomonadaceae</taxon>
        <taxon>Pseudomonas</taxon>
    </lineage>
</organism>
<reference evidence="8" key="1">
    <citation type="submission" date="2021-06" db="EMBL/GenBank/DDBJ databases">
        <title>Updating the genus Pseudomonas: Description of 43 new species and partition of the Pseudomonas putida group.</title>
        <authorList>
            <person name="Girard L."/>
            <person name="Lood C."/>
            <person name="Vandamme P."/>
            <person name="Rokni-Zadeh H."/>
            <person name="Van Noort V."/>
            <person name="Hofte M."/>
            <person name="Lavigne R."/>
            <person name="De Mot R."/>
        </authorList>
    </citation>
    <scope>NUCLEOTIDE SEQUENCE</scope>
    <source>
        <strain evidence="8">SWRI74</strain>
    </source>
</reference>
<dbReference type="Proteomes" id="UP001049200">
    <property type="component" value="Unassembled WGS sequence"/>
</dbReference>
<evidence type="ECO:0000256" key="5">
    <source>
        <dbReference type="ARBA" id="ARBA00022989"/>
    </source>
</evidence>